<evidence type="ECO:0000313" key="3">
    <source>
        <dbReference type="WBParaSite" id="nRc.2.0.1.t32513-RA"/>
    </source>
</evidence>
<dbReference type="WBParaSite" id="nRc.2.0.1.t32513-RA">
    <property type="protein sequence ID" value="nRc.2.0.1.t32513-RA"/>
    <property type="gene ID" value="nRc.2.0.1.g32513"/>
</dbReference>
<keyword evidence="1" id="KW-0472">Membrane</keyword>
<organism evidence="2 3">
    <name type="scientific">Romanomermis culicivorax</name>
    <name type="common">Nematode worm</name>
    <dbReference type="NCBI Taxonomy" id="13658"/>
    <lineage>
        <taxon>Eukaryota</taxon>
        <taxon>Metazoa</taxon>
        <taxon>Ecdysozoa</taxon>
        <taxon>Nematoda</taxon>
        <taxon>Enoplea</taxon>
        <taxon>Dorylaimia</taxon>
        <taxon>Mermithida</taxon>
        <taxon>Mermithoidea</taxon>
        <taxon>Mermithidae</taxon>
        <taxon>Romanomermis</taxon>
    </lineage>
</organism>
<feature type="transmembrane region" description="Helical" evidence="1">
    <location>
        <begin position="7"/>
        <end position="30"/>
    </location>
</feature>
<dbReference type="AlphaFoldDB" id="A0A915K1G3"/>
<feature type="transmembrane region" description="Helical" evidence="1">
    <location>
        <begin position="130"/>
        <end position="149"/>
    </location>
</feature>
<keyword evidence="2" id="KW-1185">Reference proteome</keyword>
<accession>A0A915K1G3</accession>
<feature type="transmembrane region" description="Helical" evidence="1">
    <location>
        <begin position="64"/>
        <end position="90"/>
    </location>
</feature>
<dbReference type="OMA" id="SSIMCCK"/>
<evidence type="ECO:0000313" key="2">
    <source>
        <dbReference type="Proteomes" id="UP000887565"/>
    </source>
</evidence>
<name>A0A915K1G3_ROMCU</name>
<sequence>MVGRLTALLSLIFSITCLSITVAIVSIATLRKFFPFYEPCWTTPLYFVNAVFGLLAARLDKVNFFVAHLISSVLCVVFSIVLIIFGVVGWTTAGRSSASDEVTCIFFEHKYEKLKVVHYARDFDFANCVFIFKLATTFWTTFMILAVLLEIESFLNVYLHEKDPGPSPLKT</sequence>
<protein>
    <submittedName>
        <fullName evidence="3">MARVEL domain-containing protein</fullName>
    </submittedName>
</protein>
<feature type="transmembrane region" description="Helical" evidence="1">
    <location>
        <begin position="36"/>
        <end position="57"/>
    </location>
</feature>
<reference evidence="3" key="1">
    <citation type="submission" date="2022-11" db="UniProtKB">
        <authorList>
            <consortium name="WormBaseParasite"/>
        </authorList>
    </citation>
    <scope>IDENTIFICATION</scope>
</reference>
<proteinExistence type="predicted"/>
<evidence type="ECO:0000256" key="1">
    <source>
        <dbReference type="SAM" id="Phobius"/>
    </source>
</evidence>
<dbReference type="Proteomes" id="UP000887565">
    <property type="component" value="Unplaced"/>
</dbReference>
<keyword evidence="1" id="KW-0812">Transmembrane</keyword>
<keyword evidence="1" id="KW-1133">Transmembrane helix</keyword>